<dbReference type="InterPro" id="IPR020472">
    <property type="entry name" value="WD40_PAC1"/>
</dbReference>
<feature type="repeat" description="WD" evidence="3">
    <location>
        <begin position="820"/>
        <end position="853"/>
    </location>
</feature>
<feature type="repeat" description="WD" evidence="3">
    <location>
        <begin position="1135"/>
        <end position="1169"/>
    </location>
</feature>
<dbReference type="InterPro" id="IPR001680">
    <property type="entry name" value="WD40_rpt"/>
</dbReference>
<dbReference type="PROSITE" id="PS50294">
    <property type="entry name" value="WD_REPEATS_REGION"/>
    <property type="match status" value="7"/>
</dbReference>
<dbReference type="InterPro" id="IPR019775">
    <property type="entry name" value="WD40_repeat_CS"/>
</dbReference>
<feature type="repeat" description="WD" evidence="3">
    <location>
        <begin position="1220"/>
        <end position="1253"/>
    </location>
</feature>
<dbReference type="EMBL" id="JACCBA010000001">
    <property type="protein sequence ID" value="NYD51712.1"/>
    <property type="molecule type" value="Genomic_DNA"/>
</dbReference>
<evidence type="ECO:0000259" key="5">
    <source>
        <dbReference type="Pfam" id="PF20703"/>
    </source>
</evidence>
<name>A0A7Y9JJQ9_9ACTN</name>
<evidence type="ECO:0000256" key="4">
    <source>
        <dbReference type="SAM" id="MobiDB-lite"/>
    </source>
</evidence>
<feature type="repeat" description="WD" evidence="3">
    <location>
        <begin position="728"/>
        <end position="755"/>
    </location>
</feature>
<dbReference type="CDD" id="cd00200">
    <property type="entry name" value="WD40"/>
    <property type="match status" value="2"/>
</dbReference>
<dbReference type="SMART" id="SM00320">
    <property type="entry name" value="WD40"/>
    <property type="match status" value="13"/>
</dbReference>
<evidence type="ECO:0000313" key="6">
    <source>
        <dbReference type="EMBL" id="NYD51712.1"/>
    </source>
</evidence>
<accession>A0A7Y9JJQ9</accession>
<keyword evidence="2" id="KW-0677">Repeat</keyword>
<proteinExistence type="predicted"/>
<dbReference type="PANTHER" id="PTHR19879:SF9">
    <property type="entry name" value="TRANSCRIPTION INITIATION FACTOR TFIID SUBUNIT 5"/>
    <property type="match status" value="1"/>
</dbReference>
<sequence>MSVVMNDVRITVREPLDNSPLLPPEDCFDRETFACALEELRAAGGWSLRSLAEACQEKGHPIVHGTVEGWFKGRVMRRDSEPAFRVVLSELGVTSKDDQDRWLATARKLRGRPRPLIGGEPYRGLESYEATDAEIFYGRQALVRQILEEVRVVQGLGGGAVLLAGASGAGKSSVLKAGVLPALSAGSGGEAPQVVLFMNAGPDLLGRLAETVAVVLRADVNRVVRDLRGGGDSVANVMQRVAAMTGLEAARTSGACADTGPQGRVVVIVDRFEQAMIATGDSGQDGGAGLESFLEVLRAMTCGPVPVAAVLGVRMDFLNSAMHLSSLRALTRKRAPVLVGPMDEDELTEVIERPAQRMGLKLATGFVEVLLREVSARDGRAGHRAGTLPLLSHALHETWQRSGGREMTVQNYRAVGGVDGAVRASAEKVYAALSPGQQVIARRLFLSLVIVHRSGADTRRRVTQDQLFEEIEGGVDLEEVLDRFVAQRLLTVDEETVEITHEVLMEAWPQLRTWLDADRGGLLAAQQLNDDARAWDAADRPAADLYVGTRLEAARQWRDSHPADINKLSQTFLDAAIRQARRATRILKSTVALLGVLLLLNVALTLVISDKSETAQRQRDQAQSRTLASRVSGLRSRDPGLARQLALAAYRISPTTEARSALIDATAMPPAVRMLGGANLGIMYAVGIHPSGKIAAAAAENTVRLWDITDTAHPRPRPDPPSAKCVKIYALAFSPSGDLLAASCADGSVRLWDTRDPMAPTALPALTGLGAKVYSVVFSPDGSMMAAAIAEPKAGESVPGSVQIWAISGNRPRPVGGKLRVNDTAPAKSVAFRPGNQYLAVGADDGDVEIWDIGDPSHPAGPVRADGPTKAIGQLAFSPSGDLLAAGGADEQVHLWSTTDPRRPVRSGQAIGGASSWINALAFSPDGATLAIGGSGTSTGLRLVDLQSRRVTATMPHPSPVTSVKFSPDGSEVITGANDGIARLWPVRAPILAGMNSTVSTTRFSLDGTTLAIGSADLRLFDVTDPQRPHLLGRPLPNHDNFSSNVVFASNNRLLAEARGRSGTVQLWDVTDRTRPRPLGPPIKAHSNQVESVALSPDATLLATGSRDGTVRLWDIRVPKNPTLLPAVGTFGGTVFQVAFSPNGKFLVAGSADKIVRLWDIDNPRSPRPVGLPLAPGNHYVYAAVFSPDGTKLAIGLADSTVRLYDIARPAHPRPLGPPLTGPEGYAYSVSFTTNGTEMAVASTDGTVWIWNLHPHRAPTLYATLTPGSQALYPVDYQPGTRLLTAGGDDRKAWIWTTDTTAAAALTCNSSGDPITPPEWEKYVPDRPYNPPCQP</sequence>
<dbReference type="Pfam" id="PF00400">
    <property type="entry name" value="WD40"/>
    <property type="match status" value="9"/>
</dbReference>
<keyword evidence="7" id="KW-1185">Reference proteome</keyword>
<dbReference type="Proteomes" id="UP000529783">
    <property type="component" value="Unassembled WGS sequence"/>
</dbReference>
<reference evidence="6 7" key="1">
    <citation type="submission" date="2020-07" db="EMBL/GenBank/DDBJ databases">
        <title>Sequencing the genomes of 1000 actinobacteria strains.</title>
        <authorList>
            <person name="Klenk H.-P."/>
        </authorList>
    </citation>
    <scope>NUCLEOTIDE SEQUENCE [LARGE SCALE GENOMIC DNA]</scope>
    <source>
        <strain evidence="6 7">DSM 40398</strain>
    </source>
</reference>
<evidence type="ECO:0000256" key="1">
    <source>
        <dbReference type="ARBA" id="ARBA00022574"/>
    </source>
</evidence>
<dbReference type="SUPFAM" id="SSF50998">
    <property type="entry name" value="Quinoprotein alcohol dehydrogenase-like"/>
    <property type="match status" value="1"/>
</dbReference>
<dbReference type="SUPFAM" id="SSF50978">
    <property type="entry name" value="WD40 repeat-like"/>
    <property type="match status" value="1"/>
</dbReference>
<feature type="repeat" description="WD" evidence="3">
    <location>
        <begin position="865"/>
        <end position="906"/>
    </location>
</feature>
<feature type="repeat" description="WD" evidence="3">
    <location>
        <begin position="954"/>
        <end position="988"/>
    </location>
</feature>
<evidence type="ECO:0000313" key="7">
    <source>
        <dbReference type="Proteomes" id="UP000529783"/>
    </source>
</evidence>
<keyword evidence="1 3" id="KW-0853">WD repeat</keyword>
<feature type="repeat" description="WD" evidence="3">
    <location>
        <begin position="1083"/>
        <end position="1117"/>
    </location>
</feature>
<feature type="domain" description="Novel STAND NTPase 1" evidence="5">
    <location>
        <begin position="121"/>
        <end position="541"/>
    </location>
</feature>
<dbReference type="InterPro" id="IPR049052">
    <property type="entry name" value="nSTAND1"/>
</dbReference>
<dbReference type="SUPFAM" id="SSF52540">
    <property type="entry name" value="P-loop containing nucleoside triphosphate hydrolases"/>
    <property type="match status" value="1"/>
</dbReference>
<feature type="region of interest" description="Disordered" evidence="4">
    <location>
        <begin position="1308"/>
        <end position="1335"/>
    </location>
</feature>
<organism evidence="6 7">
    <name type="scientific">Actinomadura luteofluorescens</name>
    <dbReference type="NCBI Taxonomy" id="46163"/>
    <lineage>
        <taxon>Bacteria</taxon>
        <taxon>Bacillati</taxon>
        <taxon>Actinomycetota</taxon>
        <taxon>Actinomycetes</taxon>
        <taxon>Streptosporangiales</taxon>
        <taxon>Thermomonosporaceae</taxon>
        <taxon>Actinomadura</taxon>
    </lineage>
</organism>
<gene>
    <name evidence="6" type="ORF">BJY14_007695</name>
</gene>
<dbReference type="PANTHER" id="PTHR19879">
    <property type="entry name" value="TRANSCRIPTION INITIATION FACTOR TFIID"/>
    <property type="match status" value="1"/>
</dbReference>
<dbReference type="InterPro" id="IPR011047">
    <property type="entry name" value="Quinoprotein_ADH-like_sf"/>
</dbReference>
<comment type="caution">
    <text evidence="6">The sequence shown here is derived from an EMBL/GenBank/DDBJ whole genome shotgun (WGS) entry which is preliminary data.</text>
</comment>
<evidence type="ECO:0000256" key="2">
    <source>
        <dbReference type="ARBA" id="ARBA00022737"/>
    </source>
</evidence>
<dbReference type="RefSeq" id="WP_179848048.1">
    <property type="nucleotide sequence ID" value="NZ_JACCBA010000001.1"/>
</dbReference>
<dbReference type="PROSITE" id="PS50082">
    <property type="entry name" value="WD_REPEATS_2"/>
    <property type="match status" value="7"/>
</dbReference>
<dbReference type="InterPro" id="IPR027417">
    <property type="entry name" value="P-loop_NTPase"/>
</dbReference>
<dbReference type="PRINTS" id="PR00320">
    <property type="entry name" value="GPROTEINBRPT"/>
</dbReference>
<dbReference type="PROSITE" id="PS00678">
    <property type="entry name" value="WD_REPEATS_1"/>
    <property type="match status" value="3"/>
</dbReference>
<dbReference type="Gene3D" id="2.130.10.10">
    <property type="entry name" value="YVTN repeat-like/Quinoprotein amine dehydrogenase"/>
    <property type="match status" value="4"/>
</dbReference>
<dbReference type="InterPro" id="IPR036322">
    <property type="entry name" value="WD40_repeat_dom_sf"/>
</dbReference>
<dbReference type="Pfam" id="PF20703">
    <property type="entry name" value="nSTAND1"/>
    <property type="match status" value="1"/>
</dbReference>
<dbReference type="InterPro" id="IPR015943">
    <property type="entry name" value="WD40/YVTN_repeat-like_dom_sf"/>
</dbReference>
<protein>
    <submittedName>
        <fullName evidence="6">WD40 repeat protein</fullName>
    </submittedName>
</protein>
<evidence type="ECO:0000256" key="3">
    <source>
        <dbReference type="PROSITE-ProRule" id="PRU00221"/>
    </source>
</evidence>
<dbReference type="Gene3D" id="3.40.50.300">
    <property type="entry name" value="P-loop containing nucleotide triphosphate hydrolases"/>
    <property type="match status" value="1"/>
</dbReference>